<dbReference type="GO" id="GO:0005524">
    <property type="term" value="F:ATP binding"/>
    <property type="evidence" value="ECO:0007669"/>
    <property type="project" value="UniProtKB-KW"/>
</dbReference>
<dbReference type="GO" id="GO:0005737">
    <property type="term" value="C:cytoplasm"/>
    <property type="evidence" value="ECO:0007669"/>
    <property type="project" value="UniProtKB-SubCell"/>
</dbReference>
<dbReference type="PANTHER" id="PTHR23155">
    <property type="entry name" value="DISEASE RESISTANCE PROTEIN RP"/>
    <property type="match status" value="1"/>
</dbReference>
<keyword evidence="4" id="KW-0433">Leucine-rich repeat</keyword>
<protein>
    <submittedName>
        <fullName evidence="11">DH200=94 genomic scaffold, scaffold_685</fullName>
    </submittedName>
</protein>
<dbReference type="Gene3D" id="1.10.10.10">
    <property type="entry name" value="Winged helix-like DNA-binding domain superfamily/Winged helix DNA-binding domain"/>
    <property type="match status" value="1"/>
</dbReference>
<feature type="domain" description="NB-ARC" evidence="9">
    <location>
        <begin position="698"/>
        <end position="867"/>
    </location>
</feature>
<dbReference type="InterPro" id="IPR042197">
    <property type="entry name" value="Apaf_helical"/>
</dbReference>
<organism evidence="11 12">
    <name type="scientific">Coffea canephora</name>
    <name type="common">Robusta coffee</name>
    <dbReference type="NCBI Taxonomy" id="49390"/>
    <lineage>
        <taxon>Eukaryota</taxon>
        <taxon>Viridiplantae</taxon>
        <taxon>Streptophyta</taxon>
        <taxon>Embryophyta</taxon>
        <taxon>Tracheophyta</taxon>
        <taxon>Spermatophyta</taxon>
        <taxon>Magnoliopsida</taxon>
        <taxon>eudicotyledons</taxon>
        <taxon>Gunneridae</taxon>
        <taxon>Pentapetalae</taxon>
        <taxon>asterids</taxon>
        <taxon>lamiids</taxon>
        <taxon>Gentianales</taxon>
        <taxon>Rubiaceae</taxon>
        <taxon>Ixoroideae</taxon>
        <taxon>Gardenieae complex</taxon>
        <taxon>Bertiereae - Coffeeae clade</taxon>
        <taxon>Coffeeae</taxon>
        <taxon>Coffea</taxon>
    </lineage>
</organism>
<keyword evidence="5" id="KW-0677">Repeat</keyword>
<sequence length="1049" mass="121532">MESSEKLVKSKNRTSTDFFDSLFVELDGLQDCYRYTDAADEIRITKIEVELLSMFQMVVANWDDADKQHGAGQGLEPLLQDLEAASEKPMSDLRIADSESAVTVAVWPLELNFLRSRPQVEAAYEYVASNYSLKSHDFLSNYHEWNNFLGYLQDIVKKLSHNHPQLSTMYDVLKCLGRYVDKMRGSCPNLHRNLLTHFGGVLVRTAHFSYLCWIHRRDQDKKQGMIIMLSDLLKALMPNTPQFTELCIKLTSSFCSCHSQTPSNDDLVKAYIDFVIPKKVSQLKTFRKRLEDLIFFASSIYVPDRWREDDVKLTLKEIKANISELGSFSYSFHATEETWHADPAFFRLLEKMELLRVEVFLINLLYQRMNLKILDGYVESFQIYQRDASEGESEVHKLTWLYIKTMAKKAVSIYRSVHEKSITEEKFRDELFKVLKKIRLSKIEILMEELLDIQPSLIVHVRAQIENLDQGLRVIRTYLAGPLEENEKLIFTQADSVERDAARFYYPLLENEITEDTVRKFSHLLPELVEKMKFVNAQIKEIYLPYRRSSRSNFPKLEGIRCIDFFLVDLLMQLKTKADSVLSVKHEFHVVHEEIKFLRSFLTEHQDLKSIAVHIIQVTLEAEYLIDLFVVEDCLRWYHQLWLSDLVEDLKLIKLQARETCNNAHGINIHNVPTSSMMVSSPAKIPKIDEVVIDLTDEKKLVIDRLISGSGKLDVVAVVGMAGLGKTTLVRRVYNDPLVTYHFHIQAWCCVSQAYQKRELLLQILSDIVELTDDVLEMSDEELKLKLYRCLRRNRYLIVMDDIWSIEALYDFKRSFPNDDNGSRILITSRHFHVAAEDEVDGTPHSLRRLSDDESRKLLQKKLFDTKECPNELMEVGEQIAASCKGLPLAVIAIAGLLGRTDMILDRWKEVLESICSQTTDDPEMRCMEILDICYRYLPNYLKPCFLYTAVILEDKDIPVKKLAWLWRAEGFLTDTGAESIEDIAEGYLRDLIGRSLVLPSKRRSHGGIKTCRVHDMLRTLCIPESLKKKTFCSSKMGMTNFLILLTRI</sequence>
<evidence type="ECO:0000256" key="2">
    <source>
        <dbReference type="ARBA" id="ARBA00008894"/>
    </source>
</evidence>
<dbReference type="FunFam" id="1.10.10.10:FF:000322">
    <property type="entry name" value="Probable disease resistance protein At1g63360"/>
    <property type="match status" value="1"/>
</dbReference>
<evidence type="ECO:0000256" key="6">
    <source>
        <dbReference type="ARBA" id="ARBA00022741"/>
    </source>
</evidence>
<dbReference type="PANTHER" id="PTHR23155:SF1152">
    <property type="entry name" value="AAA+ ATPASE DOMAIN-CONTAINING PROTEIN"/>
    <property type="match status" value="1"/>
</dbReference>
<dbReference type="Gene3D" id="3.40.50.300">
    <property type="entry name" value="P-loop containing nucleotide triphosphate hydrolases"/>
    <property type="match status" value="1"/>
</dbReference>
<dbReference type="OrthoDB" id="3027644at2759"/>
<gene>
    <name evidence="11" type="ORF">GSCOC_T00012811001</name>
</gene>
<reference evidence="12" key="1">
    <citation type="journal article" date="2014" name="Science">
        <title>The coffee genome provides insight into the convergent evolution of caffeine biosynthesis.</title>
        <authorList>
            <person name="Denoeud F."/>
            <person name="Carretero-Paulet L."/>
            <person name="Dereeper A."/>
            <person name="Droc G."/>
            <person name="Guyot R."/>
            <person name="Pietrella M."/>
            <person name="Zheng C."/>
            <person name="Alberti A."/>
            <person name="Anthony F."/>
            <person name="Aprea G."/>
            <person name="Aury J.M."/>
            <person name="Bento P."/>
            <person name="Bernard M."/>
            <person name="Bocs S."/>
            <person name="Campa C."/>
            <person name="Cenci A."/>
            <person name="Combes M.C."/>
            <person name="Crouzillat D."/>
            <person name="Da Silva C."/>
            <person name="Daddiego L."/>
            <person name="De Bellis F."/>
            <person name="Dussert S."/>
            <person name="Garsmeur O."/>
            <person name="Gayraud T."/>
            <person name="Guignon V."/>
            <person name="Jahn K."/>
            <person name="Jamilloux V."/>
            <person name="Joet T."/>
            <person name="Labadie K."/>
            <person name="Lan T."/>
            <person name="Leclercq J."/>
            <person name="Lepelley M."/>
            <person name="Leroy T."/>
            <person name="Li L.T."/>
            <person name="Librado P."/>
            <person name="Lopez L."/>
            <person name="Munoz A."/>
            <person name="Noel B."/>
            <person name="Pallavicini A."/>
            <person name="Perrotta G."/>
            <person name="Poncet V."/>
            <person name="Pot D."/>
            <person name="Priyono X."/>
            <person name="Rigoreau M."/>
            <person name="Rouard M."/>
            <person name="Rozas J."/>
            <person name="Tranchant-Dubreuil C."/>
            <person name="VanBuren R."/>
            <person name="Zhang Q."/>
            <person name="Andrade A.C."/>
            <person name="Argout X."/>
            <person name="Bertrand B."/>
            <person name="de Kochko A."/>
            <person name="Graziosi G."/>
            <person name="Henry R.J."/>
            <person name="Jayarama X."/>
            <person name="Ming R."/>
            <person name="Nagai C."/>
            <person name="Rounsley S."/>
            <person name="Sankoff D."/>
            <person name="Giuliano G."/>
            <person name="Albert V.A."/>
            <person name="Wincker P."/>
            <person name="Lashermes P."/>
        </authorList>
    </citation>
    <scope>NUCLEOTIDE SEQUENCE [LARGE SCALE GENOMIC DNA]</scope>
    <source>
        <strain evidence="12">cv. DH200-94</strain>
    </source>
</reference>
<name>A0A068VGW0_COFCA</name>
<evidence type="ECO:0000256" key="4">
    <source>
        <dbReference type="ARBA" id="ARBA00022614"/>
    </source>
</evidence>
<evidence type="ECO:0000313" key="11">
    <source>
        <dbReference type="EMBL" id="CDP19794.1"/>
    </source>
</evidence>
<dbReference type="InterPro" id="IPR044974">
    <property type="entry name" value="Disease_R_plants"/>
</dbReference>
<dbReference type="InterPro" id="IPR027417">
    <property type="entry name" value="P-loop_NTPase"/>
</dbReference>
<dbReference type="GO" id="GO:0051607">
    <property type="term" value="P:defense response to virus"/>
    <property type="evidence" value="ECO:0007669"/>
    <property type="project" value="UniProtKB-ARBA"/>
</dbReference>
<dbReference type="Gene3D" id="1.10.8.430">
    <property type="entry name" value="Helical domain of apoptotic protease-activating factors"/>
    <property type="match status" value="1"/>
</dbReference>
<dbReference type="Pfam" id="PF23559">
    <property type="entry name" value="WHD_DRP"/>
    <property type="match status" value="1"/>
</dbReference>
<evidence type="ECO:0000256" key="7">
    <source>
        <dbReference type="ARBA" id="ARBA00022821"/>
    </source>
</evidence>
<dbReference type="InParanoid" id="A0A068VGW0"/>
<evidence type="ECO:0000313" key="12">
    <source>
        <dbReference type="Proteomes" id="UP000295252"/>
    </source>
</evidence>
<evidence type="ECO:0000256" key="5">
    <source>
        <dbReference type="ARBA" id="ARBA00022737"/>
    </source>
</evidence>
<dbReference type="InterPro" id="IPR058922">
    <property type="entry name" value="WHD_DRP"/>
</dbReference>
<feature type="domain" description="Disease resistance protein winged helix" evidence="10">
    <location>
        <begin position="955"/>
        <end position="1021"/>
    </location>
</feature>
<keyword evidence="6" id="KW-0547">Nucleotide-binding</keyword>
<dbReference type="GO" id="GO:0098542">
    <property type="term" value="P:defense response to other organism"/>
    <property type="evidence" value="ECO:0007669"/>
    <property type="project" value="TreeGrafter"/>
</dbReference>
<keyword evidence="7" id="KW-0611">Plant defense</keyword>
<evidence type="ECO:0000256" key="1">
    <source>
        <dbReference type="ARBA" id="ARBA00004496"/>
    </source>
</evidence>
<evidence type="ECO:0000259" key="10">
    <source>
        <dbReference type="Pfam" id="PF23559"/>
    </source>
</evidence>
<dbReference type="Proteomes" id="UP000295252">
    <property type="component" value="Unassembled WGS sequence"/>
</dbReference>
<dbReference type="FunFam" id="3.40.50.300:FF:001091">
    <property type="entry name" value="Probable disease resistance protein At1g61300"/>
    <property type="match status" value="1"/>
</dbReference>
<evidence type="ECO:0000256" key="3">
    <source>
        <dbReference type="ARBA" id="ARBA00022490"/>
    </source>
</evidence>
<comment type="subcellular location">
    <subcellularLocation>
        <location evidence="1">Cytoplasm</location>
    </subcellularLocation>
</comment>
<comment type="similarity">
    <text evidence="2">Belongs to the disease resistance NB-LRR family.</text>
</comment>
<proteinExistence type="inferred from homology"/>
<dbReference type="AlphaFoldDB" id="A0A068VGW0"/>
<dbReference type="EMBL" id="HG739769">
    <property type="protein sequence ID" value="CDP19794.1"/>
    <property type="molecule type" value="Genomic_DNA"/>
</dbReference>
<dbReference type="GO" id="GO:0043531">
    <property type="term" value="F:ADP binding"/>
    <property type="evidence" value="ECO:0007669"/>
    <property type="project" value="InterPro"/>
</dbReference>
<keyword evidence="3" id="KW-0963">Cytoplasm</keyword>
<keyword evidence="8" id="KW-0067">ATP-binding</keyword>
<keyword evidence="12" id="KW-1185">Reference proteome</keyword>
<evidence type="ECO:0000259" key="9">
    <source>
        <dbReference type="Pfam" id="PF00931"/>
    </source>
</evidence>
<accession>A0A068VGW0</accession>
<evidence type="ECO:0000256" key="8">
    <source>
        <dbReference type="ARBA" id="ARBA00022840"/>
    </source>
</evidence>
<dbReference type="Pfam" id="PF00931">
    <property type="entry name" value="NB-ARC"/>
    <property type="match status" value="1"/>
</dbReference>
<dbReference type="SUPFAM" id="SSF52540">
    <property type="entry name" value="P-loop containing nucleoside triphosphate hydrolases"/>
    <property type="match status" value="1"/>
</dbReference>
<dbReference type="PRINTS" id="PR00364">
    <property type="entry name" value="DISEASERSIST"/>
</dbReference>
<dbReference type="InterPro" id="IPR036388">
    <property type="entry name" value="WH-like_DNA-bd_sf"/>
</dbReference>
<dbReference type="PhylomeDB" id="A0A068VGW0"/>
<dbReference type="Gramene" id="CDP19794">
    <property type="protein sequence ID" value="CDP19794"/>
    <property type="gene ID" value="GSCOC_T00012811001"/>
</dbReference>
<dbReference type="InterPro" id="IPR002182">
    <property type="entry name" value="NB-ARC"/>
</dbReference>